<dbReference type="Gene3D" id="3.30.300.30">
    <property type="match status" value="1"/>
</dbReference>
<evidence type="ECO:0000259" key="11">
    <source>
        <dbReference type="Pfam" id="PF00501"/>
    </source>
</evidence>
<dbReference type="AlphaFoldDB" id="A0A3P8A3Z6"/>
<comment type="catalytic activity">
    <reaction evidence="7">
        <text>a very long-chain fatty acid + ATP + CoA = a very long-chain fatty acyl-CoA + AMP + diphosphate</text>
        <dbReference type="Rhea" id="RHEA:54536"/>
        <dbReference type="ChEBI" id="CHEBI:30616"/>
        <dbReference type="ChEBI" id="CHEBI:33019"/>
        <dbReference type="ChEBI" id="CHEBI:57287"/>
        <dbReference type="ChEBI" id="CHEBI:58950"/>
        <dbReference type="ChEBI" id="CHEBI:138261"/>
        <dbReference type="ChEBI" id="CHEBI:456215"/>
    </reaction>
    <physiologicalReaction direction="left-to-right" evidence="7">
        <dbReference type="Rhea" id="RHEA:54537"/>
    </physiologicalReaction>
</comment>
<dbReference type="InterPro" id="IPR025110">
    <property type="entry name" value="AMP-bd_C"/>
</dbReference>
<dbReference type="Proteomes" id="UP000050761">
    <property type="component" value="Unassembled WGS sequence"/>
</dbReference>
<comment type="catalytic activity">
    <reaction evidence="9">
        <text>tetracosanoate + ATP + CoA = tetracosanoyl-CoA + AMP + diphosphate</text>
        <dbReference type="Rhea" id="RHEA:33639"/>
        <dbReference type="ChEBI" id="CHEBI:30616"/>
        <dbReference type="ChEBI" id="CHEBI:31014"/>
        <dbReference type="ChEBI" id="CHEBI:33019"/>
        <dbReference type="ChEBI" id="CHEBI:57287"/>
        <dbReference type="ChEBI" id="CHEBI:65052"/>
        <dbReference type="ChEBI" id="CHEBI:456215"/>
    </reaction>
    <physiologicalReaction direction="left-to-right" evidence="9">
        <dbReference type="Rhea" id="RHEA:33640"/>
    </physiologicalReaction>
</comment>
<dbReference type="FunFam" id="3.30.300.30:FF:000002">
    <property type="entry name" value="Long-chain fatty acid transport protein 1"/>
    <property type="match status" value="1"/>
</dbReference>
<keyword evidence="14" id="KW-1185">Reference proteome</keyword>
<evidence type="ECO:0000256" key="10">
    <source>
        <dbReference type="SAM" id="Phobius"/>
    </source>
</evidence>
<keyword evidence="3" id="KW-0547">Nucleotide-binding</keyword>
<dbReference type="WBParaSite" id="HPBE_0001648101-mRNA-1">
    <property type="protein sequence ID" value="HPBE_0001648101-mRNA-1"/>
    <property type="gene ID" value="HPBE_0001648101"/>
</dbReference>
<dbReference type="SUPFAM" id="SSF56801">
    <property type="entry name" value="Acetyl-CoA synthetase-like"/>
    <property type="match status" value="1"/>
</dbReference>
<accession>A0A3P8A3Z6</accession>
<keyword evidence="4" id="KW-0276">Fatty acid metabolism</keyword>
<dbReference type="PANTHER" id="PTHR43107">
    <property type="entry name" value="LONG-CHAIN FATTY ACID TRANSPORT PROTEIN"/>
    <property type="match status" value="1"/>
</dbReference>
<evidence type="ECO:0000256" key="6">
    <source>
        <dbReference type="ARBA" id="ARBA00026121"/>
    </source>
</evidence>
<dbReference type="GO" id="GO:0044539">
    <property type="term" value="P:long-chain fatty acid import into cell"/>
    <property type="evidence" value="ECO:0007669"/>
    <property type="project" value="TreeGrafter"/>
</dbReference>
<dbReference type="Pfam" id="PF13193">
    <property type="entry name" value="AMP-binding_C"/>
    <property type="match status" value="1"/>
</dbReference>
<dbReference type="OrthoDB" id="288590at2759"/>
<dbReference type="GO" id="GO:0004467">
    <property type="term" value="F:long-chain fatty acid-CoA ligase activity"/>
    <property type="evidence" value="ECO:0007669"/>
    <property type="project" value="UniProtKB-EC"/>
</dbReference>
<keyword evidence="10" id="KW-1133">Transmembrane helix</keyword>
<evidence type="ECO:0000256" key="9">
    <source>
        <dbReference type="ARBA" id="ARBA00048666"/>
    </source>
</evidence>
<feature type="domain" description="AMP-binding enzyme C-terminal" evidence="12">
    <location>
        <begin position="380"/>
        <end position="459"/>
    </location>
</feature>
<dbReference type="EMBL" id="UZAH01029442">
    <property type="protein sequence ID" value="VDP06081.1"/>
    <property type="molecule type" value="Genomic_DNA"/>
</dbReference>
<keyword evidence="10" id="KW-0472">Membrane</keyword>
<evidence type="ECO:0000313" key="13">
    <source>
        <dbReference type="EMBL" id="VDP06081.1"/>
    </source>
</evidence>
<comment type="similarity">
    <text evidence="1">Belongs to the ATP-dependent AMP-binding enzyme family.</text>
</comment>
<dbReference type="GO" id="GO:0005524">
    <property type="term" value="F:ATP binding"/>
    <property type="evidence" value="ECO:0007669"/>
    <property type="project" value="UniProtKB-KW"/>
</dbReference>
<feature type="domain" description="AMP-dependent synthetase/ligase" evidence="11">
    <location>
        <begin position="205"/>
        <end position="333"/>
    </location>
</feature>
<dbReference type="GO" id="GO:0005789">
    <property type="term" value="C:endoplasmic reticulum membrane"/>
    <property type="evidence" value="ECO:0007669"/>
    <property type="project" value="TreeGrafter"/>
</dbReference>
<gene>
    <name evidence="13" type="ORF">HPBE_LOCUS16480</name>
</gene>
<evidence type="ECO:0000256" key="2">
    <source>
        <dbReference type="ARBA" id="ARBA00022598"/>
    </source>
</evidence>
<organism evidence="13">
    <name type="scientific">Heligmosomoides polygyrus</name>
    <name type="common">Parasitic roundworm</name>
    <dbReference type="NCBI Taxonomy" id="6339"/>
    <lineage>
        <taxon>Eukaryota</taxon>
        <taxon>Metazoa</taxon>
        <taxon>Ecdysozoa</taxon>
        <taxon>Nematoda</taxon>
        <taxon>Chromadorea</taxon>
        <taxon>Rhabditida</taxon>
        <taxon>Rhabditina</taxon>
        <taxon>Rhabditomorpha</taxon>
        <taxon>Strongyloidea</taxon>
        <taxon>Heligmosomidae</taxon>
        <taxon>Heligmosomoides</taxon>
    </lineage>
</organism>
<dbReference type="GO" id="GO:0005324">
    <property type="term" value="F:long-chain fatty acid transmembrane transporter activity"/>
    <property type="evidence" value="ECO:0007669"/>
    <property type="project" value="TreeGrafter"/>
</dbReference>
<evidence type="ECO:0000313" key="14">
    <source>
        <dbReference type="Proteomes" id="UP000050761"/>
    </source>
</evidence>
<dbReference type="PANTHER" id="PTHR43107:SF15">
    <property type="entry name" value="FATTY ACID TRANSPORT PROTEIN 3, ISOFORM A"/>
    <property type="match status" value="1"/>
</dbReference>
<evidence type="ECO:0000256" key="4">
    <source>
        <dbReference type="ARBA" id="ARBA00022832"/>
    </source>
</evidence>
<dbReference type="GO" id="GO:0005886">
    <property type="term" value="C:plasma membrane"/>
    <property type="evidence" value="ECO:0007669"/>
    <property type="project" value="TreeGrafter"/>
</dbReference>
<evidence type="ECO:0000256" key="1">
    <source>
        <dbReference type="ARBA" id="ARBA00006432"/>
    </source>
</evidence>
<evidence type="ECO:0000256" key="8">
    <source>
        <dbReference type="ARBA" id="ARBA00041297"/>
    </source>
</evidence>
<sequence>MIPWAIAVAALLAIVFLVILLSCYILRRKSGYIKRLSQTTSRDLRGLFILIRMRLRCSLAFWRNKGIQTLFLETVQKHPHKEAIYDITLGKSYTFTELDELSCRYGSMLQIGVISAWINTNLRAESLAHSLTSSKASVVLSSASLQKALVELYDSDASEPTRPLIFSGGNSDKPYIKPIDKLLVEQPSTQPTAKRQMTFQGLGQTIIHGATCVIRGKFSASNFWKDCTVHRCTVSQYIGEMLRYLLLTEKSAYESKHNVRLLIGNGLRPAIWHQFQQRFRIERIAEFYGSTEGTSNLVNIDGKEGSCGFMTIIKAFAPIYPIRLFKVNEETGELIRDTNGYCIPIRPGDVLFWDRLGYFYFRDRVGDTFRWKGENVSTTQVEAVLHGLKEVHECTVYGVEVPGCEGRAGMAAITPSNAAISVEDLLMLLHQKFTAALPGYAVPCFLRLTSDIEKTGTFKMKKAALQALGTAPSPTTTVYYLDNTRKGYSILTESVLCDLEQGRKKL</sequence>
<reference evidence="15" key="2">
    <citation type="submission" date="2019-09" db="UniProtKB">
        <authorList>
            <consortium name="WormBaseParasite"/>
        </authorList>
    </citation>
    <scope>IDENTIFICATION</scope>
</reference>
<keyword evidence="10" id="KW-0812">Transmembrane</keyword>
<dbReference type="InterPro" id="IPR042099">
    <property type="entry name" value="ANL_N_sf"/>
</dbReference>
<evidence type="ECO:0000313" key="15">
    <source>
        <dbReference type="WBParaSite" id="HPBE_0001648101-mRNA-1"/>
    </source>
</evidence>
<evidence type="ECO:0000256" key="7">
    <source>
        <dbReference type="ARBA" id="ARBA00036527"/>
    </source>
</evidence>
<keyword evidence="5" id="KW-0067">ATP-binding</keyword>
<evidence type="ECO:0000256" key="5">
    <source>
        <dbReference type="ARBA" id="ARBA00022840"/>
    </source>
</evidence>
<reference evidence="13 14" key="1">
    <citation type="submission" date="2018-11" db="EMBL/GenBank/DDBJ databases">
        <authorList>
            <consortium name="Pathogen Informatics"/>
        </authorList>
    </citation>
    <scope>NUCLEOTIDE SEQUENCE [LARGE SCALE GENOMIC DNA]</scope>
</reference>
<evidence type="ECO:0000256" key="3">
    <source>
        <dbReference type="ARBA" id="ARBA00022741"/>
    </source>
</evidence>
<dbReference type="Gene3D" id="3.40.50.12780">
    <property type="entry name" value="N-terminal domain of ligase-like"/>
    <property type="match status" value="2"/>
</dbReference>
<feature type="transmembrane region" description="Helical" evidence="10">
    <location>
        <begin position="6"/>
        <end position="26"/>
    </location>
</feature>
<evidence type="ECO:0000259" key="12">
    <source>
        <dbReference type="Pfam" id="PF13193"/>
    </source>
</evidence>
<dbReference type="InterPro" id="IPR000873">
    <property type="entry name" value="AMP-dep_synth/lig_dom"/>
</dbReference>
<dbReference type="InterPro" id="IPR045851">
    <property type="entry name" value="AMP-bd_C_sf"/>
</dbReference>
<dbReference type="EC" id="6.2.1.3" evidence="6"/>
<keyword evidence="4" id="KW-0443">Lipid metabolism</keyword>
<keyword evidence="2" id="KW-0436">Ligase</keyword>
<name>A0A3P8A3Z6_HELPZ</name>
<protein>
    <recommendedName>
        <fullName evidence="6">long-chain-fatty-acid--CoA ligase</fullName>
        <ecNumber evidence="6">6.2.1.3</ecNumber>
    </recommendedName>
    <alternativeName>
        <fullName evidence="8">Long-chain-fatty-acid--CoA ligase</fullName>
    </alternativeName>
</protein>
<dbReference type="Pfam" id="PF00501">
    <property type="entry name" value="AMP-binding"/>
    <property type="match status" value="1"/>
</dbReference>
<proteinExistence type="inferred from homology"/>